<dbReference type="Proteomes" id="UP000001699">
    <property type="component" value="Unassembled WGS sequence"/>
</dbReference>
<dbReference type="VEuPathDB" id="FungiDB:AFUB_072010"/>
<evidence type="ECO:0008006" key="3">
    <source>
        <dbReference type="Google" id="ProtNLM"/>
    </source>
</evidence>
<gene>
    <name evidence="1" type="ORF">AFUB_072010</name>
</gene>
<dbReference type="SUPFAM" id="SSF52047">
    <property type="entry name" value="RNI-like"/>
    <property type="match status" value="1"/>
</dbReference>
<dbReference type="AlphaFoldDB" id="B0Y5B2"/>
<keyword evidence="2" id="KW-1185">Reference proteome</keyword>
<organism evidence="1 2">
    <name type="scientific">Aspergillus fumigatus (strain CBS 144.89 / FGSC A1163 / CEA10)</name>
    <name type="common">Neosartorya fumigata</name>
    <dbReference type="NCBI Taxonomy" id="451804"/>
    <lineage>
        <taxon>Eukaryota</taxon>
        <taxon>Fungi</taxon>
        <taxon>Dikarya</taxon>
        <taxon>Ascomycota</taxon>
        <taxon>Pezizomycotina</taxon>
        <taxon>Eurotiomycetes</taxon>
        <taxon>Eurotiomycetidae</taxon>
        <taxon>Eurotiales</taxon>
        <taxon>Aspergillaceae</taxon>
        <taxon>Aspergillus</taxon>
        <taxon>Aspergillus subgen. Fumigati</taxon>
    </lineage>
</organism>
<sequence length="525" mass="59179">MLDKLPVEILDMIFGQVSHDTSRLCLTCLPLKVKNHRDLKHLTEVCSRLHSCAIPRLYQSVVLSTTEISLGELATTVEAIPRKYSIYTQELGLSIPIHKRVVSLCVHLNGDDRDISEVPTEEDDIFYDMNTQYRVDLVQFKDLKALAWRGLNRYSDFESIKDCFSTLGHQLSSLTLDLVNWDRAMKIWADGFRRQSTQDIPDNFFAQNVLNISPRDNGVHFQSLKYLHLSGVSLCHVEAQMLHSFNIESIKSLELRNCPGSLDLLQQALTPRKTLKLRELELSLDINSLQRPAHVRSTQIICEFIQHVNHLEVLHLMLPEPFDWDSLAFTISTCTCLKSLVTHHLIDRGGQNLIDGGIPWPSYLGDVLQAKELTCFGSSTPPDELVRASASCTAAANQRDKATQLRKAQRRPSCRLLHIRASGVVLERLANQSNWSSAPVYNFKYGDGKLISSRGRLIVTAPKNLTSQTRRMDPAIFSDLQSGHLALTAFPTLRFLLGEIFHMVAAIQNSTSFLAKLVVMVVIEV</sequence>
<evidence type="ECO:0000313" key="1">
    <source>
        <dbReference type="EMBL" id="EDP50861.1"/>
    </source>
</evidence>
<reference evidence="1 2" key="1">
    <citation type="journal article" date="2008" name="PLoS Genet.">
        <title>Genomic islands in the pathogenic filamentous fungus Aspergillus fumigatus.</title>
        <authorList>
            <person name="Fedorova N.D."/>
            <person name="Khaldi N."/>
            <person name="Joardar V.S."/>
            <person name="Maiti R."/>
            <person name="Amedeo P."/>
            <person name="Anderson M.J."/>
            <person name="Crabtree J."/>
            <person name="Silva J.C."/>
            <person name="Badger J.H."/>
            <person name="Albarraq A."/>
            <person name="Angiuoli S."/>
            <person name="Bussey H."/>
            <person name="Bowyer P."/>
            <person name="Cotty P.J."/>
            <person name="Dyer P.S."/>
            <person name="Egan A."/>
            <person name="Galens K."/>
            <person name="Fraser-Liggett C.M."/>
            <person name="Haas B.J."/>
            <person name="Inman J.M."/>
            <person name="Kent R."/>
            <person name="Lemieux S."/>
            <person name="Malavazi I."/>
            <person name="Orvis J."/>
            <person name="Roemer T."/>
            <person name="Ronning C.M."/>
            <person name="Sundaram J.P."/>
            <person name="Sutton G."/>
            <person name="Turner G."/>
            <person name="Venter J.C."/>
            <person name="White O.R."/>
            <person name="Whitty B.R."/>
            <person name="Youngman P."/>
            <person name="Wolfe K.H."/>
            <person name="Goldman G.H."/>
            <person name="Wortman J.R."/>
            <person name="Jiang B."/>
            <person name="Denning D.W."/>
            <person name="Nierman W.C."/>
        </authorList>
    </citation>
    <scope>NUCLEOTIDE SEQUENCE [LARGE SCALE GENOMIC DNA]</scope>
    <source>
        <strain evidence="2">CBS 144.89 / FGSC A1163 / CEA10</strain>
    </source>
</reference>
<dbReference type="HOGENOM" id="CLU_017138_3_1_1"/>
<accession>B0Y5B2</accession>
<dbReference type="InterPro" id="IPR032675">
    <property type="entry name" value="LRR_dom_sf"/>
</dbReference>
<evidence type="ECO:0000313" key="2">
    <source>
        <dbReference type="Proteomes" id="UP000001699"/>
    </source>
</evidence>
<dbReference type="OrthoDB" id="1720422at2759"/>
<dbReference type="Gene3D" id="3.80.10.10">
    <property type="entry name" value="Ribonuclease Inhibitor"/>
    <property type="match status" value="1"/>
</dbReference>
<dbReference type="EMBL" id="DS499598">
    <property type="protein sequence ID" value="EDP50861.1"/>
    <property type="molecule type" value="Genomic_DNA"/>
</dbReference>
<proteinExistence type="predicted"/>
<name>B0Y5B2_ASPFC</name>
<protein>
    <recommendedName>
        <fullName evidence="3">F-box domain-containing protein</fullName>
    </recommendedName>
</protein>